<name>A0A7S7AVI3_9SPIR</name>
<dbReference type="EMBL" id="CP061839">
    <property type="protein sequence ID" value="QOW59857.1"/>
    <property type="molecule type" value="Genomic_DNA"/>
</dbReference>
<gene>
    <name evidence="1" type="ORF">IFE08_08230</name>
</gene>
<proteinExistence type="predicted"/>
<dbReference type="Gene3D" id="2.30.42.10">
    <property type="match status" value="1"/>
</dbReference>
<dbReference type="InterPro" id="IPR036034">
    <property type="entry name" value="PDZ_sf"/>
</dbReference>
<evidence type="ECO:0000313" key="1">
    <source>
        <dbReference type="EMBL" id="QOW59857.1"/>
    </source>
</evidence>
<sequence length="234" mass="26883">MISVKNNPLLIFAFLPLLFIGCASTGGIEDWYKSNFAENELSPECYLQEGEEPKVYYSSDIYSDINLLKSNYYQILGYSTFNGPAQSEDLTNNVKNMCKLKKAQIGLYNYEYTDTRNGWTQYGSYSIKRYDYTVVLFVSLPTWYIQNQRSGFEVKDLDQNSRMTLQRNTGAVIDVVYNKSNAFYANVIRNDVLVEINGVPIGCADDYYSFIRNYTGTTFSLKLIRNGQVVNINY</sequence>
<dbReference type="AlphaFoldDB" id="A0A7S7AVI3"/>
<reference evidence="1 2" key="1">
    <citation type="submission" date="2020-09" db="EMBL/GenBank/DDBJ databases">
        <title>Characterization of Treponema spp. from bovine digital dermatitis in Korea.</title>
        <authorList>
            <person name="Espiritu H.M."/>
            <person name="Cho Y.I."/>
            <person name="Mamuad L."/>
        </authorList>
    </citation>
    <scope>NUCLEOTIDE SEQUENCE [LARGE SCALE GENOMIC DNA]</scope>
    <source>
        <strain evidence="1 2">KS1</strain>
    </source>
</reference>
<protein>
    <submittedName>
        <fullName evidence="1">PDZ domain-containing protein</fullName>
    </submittedName>
</protein>
<evidence type="ECO:0000313" key="2">
    <source>
        <dbReference type="Proteomes" id="UP000593915"/>
    </source>
</evidence>
<accession>A0A7S7AVI3</accession>
<dbReference type="Proteomes" id="UP000593915">
    <property type="component" value="Chromosome"/>
</dbReference>
<dbReference type="PROSITE" id="PS51257">
    <property type="entry name" value="PROKAR_LIPOPROTEIN"/>
    <property type="match status" value="1"/>
</dbReference>
<dbReference type="SUPFAM" id="SSF50156">
    <property type="entry name" value="PDZ domain-like"/>
    <property type="match status" value="1"/>
</dbReference>
<organism evidence="1 2">
    <name type="scientific">Treponema pedis</name>
    <dbReference type="NCBI Taxonomy" id="409322"/>
    <lineage>
        <taxon>Bacteria</taxon>
        <taxon>Pseudomonadati</taxon>
        <taxon>Spirochaetota</taxon>
        <taxon>Spirochaetia</taxon>
        <taxon>Spirochaetales</taxon>
        <taxon>Treponemataceae</taxon>
        <taxon>Treponema</taxon>
    </lineage>
</organism>
<dbReference type="RefSeq" id="WP_194075495.1">
    <property type="nucleotide sequence ID" value="NZ_CP061839.1"/>
</dbReference>